<keyword evidence="1" id="KW-0175">Coiled coil</keyword>
<evidence type="ECO:0000313" key="4">
    <source>
        <dbReference type="EMBL" id="TWT55769.1"/>
    </source>
</evidence>
<dbReference type="EMBL" id="SIHI01000002">
    <property type="protein sequence ID" value="TWT55769.1"/>
    <property type="molecule type" value="Genomic_DNA"/>
</dbReference>
<comment type="caution">
    <text evidence="4">The sequence shown here is derived from an EMBL/GenBank/DDBJ whole genome shotgun (WGS) entry which is preliminary data.</text>
</comment>
<name>A0A5C5WZP5_9PLAN</name>
<dbReference type="AlphaFoldDB" id="A0A5C5WZP5"/>
<evidence type="ECO:0000313" key="5">
    <source>
        <dbReference type="Proteomes" id="UP000317243"/>
    </source>
</evidence>
<protein>
    <recommendedName>
        <fullName evidence="6">LTXXQ motif protein</fullName>
    </recommendedName>
</protein>
<evidence type="ECO:0000256" key="1">
    <source>
        <dbReference type="SAM" id="Coils"/>
    </source>
</evidence>
<keyword evidence="5" id="KW-1185">Reference proteome</keyword>
<feature type="compositionally biased region" description="Basic and acidic residues" evidence="2">
    <location>
        <begin position="207"/>
        <end position="221"/>
    </location>
</feature>
<feature type="coiled-coil region" evidence="1">
    <location>
        <begin position="120"/>
        <end position="173"/>
    </location>
</feature>
<sequence precursor="true">MSCCVRRDLQNSFVAVLSLILFLNTSLQAQDQKEAFTRQQEMVALEFAKEHHRELHKLISQLKEMDPQRYESAIAELFESSERLNRFKERVPDRYETEIELWKIDSRVRLLVARSMSGMEEEAREQIRRLLIRRNRVRATQLAREKKKLEERIDRMEQQIDDLQTNTEQLAENELNRLLRSARNRSAAKQRSEGASAKKNVKGQRSNLERGSDSAKTEDAQKQSPNNRSGKKQ</sequence>
<accession>A0A5C5WZP5</accession>
<gene>
    <name evidence="4" type="ORF">KOR42_25800</name>
</gene>
<feature type="signal peptide" evidence="3">
    <location>
        <begin position="1"/>
        <end position="29"/>
    </location>
</feature>
<evidence type="ECO:0000256" key="2">
    <source>
        <dbReference type="SAM" id="MobiDB-lite"/>
    </source>
</evidence>
<feature type="compositionally biased region" description="Polar residues" evidence="2">
    <location>
        <begin position="222"/>
        <end position="233"/>
    </location>
</feature>
<feature type="chain" id="PRO_5022855620" description="LTXXQ motif protein" evidence="3">
    <location>
        <begin position="30"/>
        <end position="233"/>
    </location>
</feature>
<proteinExistence type="predicted"/>
<keyword evidence="3" id="KW-0732">Signal</keyword>
<dbReference type="OrthoDB" id="213467at2"/>
<organism evidence="4 5">
    <name type="scientific">Thalassoglobus neptunius</name>
    <dbReference type="NCBI Taxonomy" id="1938619"/>
    <lineage>
        <taxon>Bacteria</taxon>
        <taxon>Pseudomonadati</taxon>
        <taxon>Planctomycetota</taxon>
        <taxon>Planctomycetia</taxon>
        <taxon>Planctomycetales</taxon>
        <taxon>Planctomycetaceae</taxon>
        <taxon>Thalassoglobus</taxon>
    </lineage>
</organism>
<evidence type="ECO:0000256" key="3">
    <source>
        <dbReference type="SAM" id="SignalP"/>
    </source>
</evidence>
<dbReference type="RefSeq" id="WP_146510113.1">
    <property type="nucleotide sequence ID" value="NZ_SIHI01000002.1"/>
</dbReference>
<evidence type="ECO:0008006" key="6">
    <source>
        <dbReference type="Google" id="ProtNLM"/>
    </source>
</evidence>
<dbReference type="Proteomes" id="UP000317243">
    <property type="component" value="Unassembled WGS sequence"/>
</dbReference>
<reference evidence="4 5" key="1">
    <citation type="submission" date="2019-02" db="EMBL/GenBank/DDBJ databases">
        <title>Deep-cultivation of Planctomycetes and their phenomic and genomic characterization uncovers novel biology.</title>
        <authorList>
            <person name="Wiegand S."/>
            <person name="Jogler M."/>
            <person name="Boedeker C."/>
            <person name="Pinto D."/>
            <person name="Vollmers J."/>
            <person name="Rivas-Marin E."/>
            <person name="Kohn T."/>
            <person name="Peeters S.H."/>
            <person name="Heuer A."/>
            <person name="Rast P."/>
            <person name="Oberbeckmann S."/>
            <person name="Bunk B."/>
            <person name="Jeske O."/>
            <person name="Meyerdierks A."/>
            <person name="Storesund J.E."/>
            <person name="Kallscheuer N."/>
            <person name="Luecker S."/>
            <person name="Lage O.M."/>
            <person name="Pohl T."/>
            <person name="Merkel B.J."/>
            <person name="Hornburger P."/>
            <person name="Mueller R.-W."/>
            <person name="Bruemmer F."/>
            <person name="Labrenz M."/>
            <person name="Spormann A.M."/>
            <person name="Op Den Camp H."/>
            <person name="Overmann J."/>
            <person name="Amann R."/>
            <person name="Jetten M.S.M."/>
            <person name="Mascher T."/>
            <person name="Medema M.H."/>
            <person name="Devos D.P."/>
            <person name="Kaster A.-K."/>
            <person name="Ovreas L."/>
            <person name="Rohde M."/>
            <person name="Galperin M.Y."/>
            <person name="Jogler C."/>
        </authorList>
    </citation>
    <scope>NUCLEOTIDE SEQUENCE [LARGE SCALE GENOMIC DNA]</scope>
    <source>
        <strain evidence="4 5">KOR42</strain>
    </source>
</reference>
<feature type="region of interest" description="Disordered" evidence="2">
    <location>
        <begin position="183"/>
        <end position="233"/>
    </location>
</feature>